<accession>A0A3S0N8F7</accession>
<dbReference type="Pfam" id="PF13391">
    <property type="entry name" value="HNH_2"/>
    <property type="match status" value="1"/>
</dbReference>
<sequence length="174" mass="19711">MYPLKGDLQDLVEHIRASLDLALHYLGELTEEDILGGDEHDGFIPPNKKDVRARTLRQIVARRGQKKFRDSLIKQYKRCVFTDFCVVEALEAAHIMPYNGDETNHVQNGLLLRSDIHTLFDLGLISVNPDTMRVVLNSGLLESEYANLDGKDVSSLIANKGCLRDHFDTTFKKD</sequence>
<proteinExistence type="predicted"/>
<name>A0A3S0N8F7_9VIBR</name>
<dbReference type="EMBL" id="RXZH01000001">
    <property type="protein sequence ID" value="RTZ18337.1"/>
    <property type="molecule type" value="Genomic_DNA"/>
</dbReference>
<dbReference type="OrthoDB" id="529575at2"/>
<comment type="caution">
    <text evidence="2">The sequence shown here is derived from an EMBL/GenBank/DDBJ whole genome shotgun (WGS) entry which is preliminary data.</text>
</comment>
<keyword evidence="2" id="KW-0378">Hydrolase</keyword>
<evidence type="ECO:0000259" key="1">
    <source>
        <dbReference type="Pfam" id="PF13391"/>
    </source>
</evidence>
<keyword evidence="2" id="KW-0255">Endonuclease</keyword>
<evidence type="ECO:0000313" key="2">
    <source>
        <dbReference type="EMBL" id="RTZ18337.1"/>
    </source>
</evidence>
<dbReference type="InterPro" id="IPR003615">
    <property type="entry name" value="HNH_nuc"/>
</dbReference>
<reference evidence="2 3" key="1">
    <citation type="submission" date="2018-12" db="EMBL/GenBank/DDBJ databases">
        <title>Vibrio sp. isolated from China Sea.</title>
        <authorList>
            <person name="Li Y."/>
        </authorList>
    </citation>
    <scope>NUCLEOTIDE SEQUENCE [LARGE SCALE GENOMIC DNA]</scope>
    <source>
        <strain evidence="2 3">BEI207</strain>
    </source>
</reference>
<organism evidence="2 3">
    <name type="scientific">Vibrio aquaticus</name>
    <dbReference type="NCBI Taxonomy" id="2496559"/>
    <lineage>
        <taxon>Bacteria</taxon>
        <taxon>Pseudomonadati</taxon>
        <taxon>Pseudomonadota</taxon>
        <taxon>Gammaproteobacteria</taxon>
        <taxon>Vibrionales</taxon>
        <taxon>Vibrionaceae</taxon>
        <taxon>Vibrio</taxon>
    </lineage>
</organism>
<keyword evidence="2" id="KW-0540">Nuclease</keyword>
<protein>
    <submittedName>
        <fullName evidence="2">HNH endonuclease</fullName>
    </submittedName>
</protein>
<dbReference type="Proteomes" id="UP000268973">
    <property type="component" value="Unassembled WGS sequence"/>
</dbReference>
<gene>
    <name evidence="2" type="ORF">EJ063_00790</name>
</gene>
<dbReference type="GO" id="GO:0004519">
    <property type="term" value="F:endonuclease activity"/>
    <property type="evidence" value="ECO:0007669"/>
    <property type="project" value="UniProtKB-KW"/>
</dbReference>
<feature type="domain" description="HNH nuclease" evidence="1">
    <location>
        <begin position="79"/>
        <end position="128"/>
    </location>
</feature>
<dbReference type="AlphaFoldDB" id="A0A3S0N8F7"/>
<evidence type="ECO:0000313" key="3">
    <source>
        <dbReference type="Proteomes" id="UP000268973"/>
    </source>
</evidence>
<keyword evidence="3" id="KW-1185">Reference proteome</keyword>